<dbReference type="InterPro" id="IPR034750">
    <property type="entry name" value="CULT"/>
</dbReference>
<dbReference type="STRING" id="1121409.SAMN02745124_02452"/>
<evidence type="ECO:0000259" key="1">
    <source>
        <dbReference type="PROSITE" id="PS51788"/>
    </source>
</evidence>
<dbReference type="OrthoDB" id="6197001at2"/>
<sequence>MPATVLSETGDGLLLREHDADHGGGDVVVAIDDSDEQEQKGERALRCRQCNAPITTMKERTSRGGQHRHTMFNPAGIVYEIGCFNQAPGCVAPGAASGEFSWFAGYSWRVAFCSLCLEHLGWYFSGGEAAFFGLIVNRLTAD</sequence>
<reference evidence="2 3" key="1">
    <citation type="submission" date="2016-11" db="EMBL/GenBank/DDBJ databases">
        <authorList>
            <person name="Jaros S."/>
            <person name="Januszkiewicz K."/>
            <person name="Wedrychowicz H."/>
        </authorList>
    </citation>
    <scope>NUCLEOTIDE SEQUENCE [LARGE SCALE GENOMIC DNA]</scope>
    <source>
        <strain evidence="2 3">DSM 9705</strain>
    </source>
</reference>
<dbReference type="AlphaFoldDB" id="A0A1M5WQ61"/>
<dbReference type="RefSeq" id="WP_143165997.1">
    <property type="nucleotide sequence ID" value="NZ_FQXS01000014.1"/>
</dbReference>
<proteinExistence type="predicted"/>
<dbReference type="FunFam" id="2.170.150.20:FF:000007">
    <property type="entry name" value="Protein cereblon"/>
    <property type="match status" value="1"/>
</dbReference>
<dbReference type="EMBL" id="FQXS01000014">
    <property type="protein sequence ID" value="SHH89745.1"/>
    <property type="molecule type" value="Genomic_DNA"/>
</dbReference>
<evidence type="ECO:0000313" key="3">
    <source>
        <dbReference type="Proteomes" id="UP000184139"/>
    </source>
</evidence>
<evidence type="ECO:0000313" key="2">
    <source>
        <dbReference type="EMBL" id="SHH89745.1"/>
    </source>
</evidence>
<gene>
    <name evidence="2" type="ORF">SAMN02745124_02452</name>
</gene>
<dbReference type="Proteomes" id="UP000184139">
    <property type="component" value="Unassembled WGS sequence"/>
</dbReference>
<protein>
    <recommendedName>
        <fullName evidence="1">CULT domain-containing protein</fullName>
    </recommendedName>
</protein>
<organism evidence="2 3">
    <name type="scientific">Desulfofustis glycolicus DSM 9705</name>
    <dbReference type="NCBI Taxonomy" id="1121409"/>
    <lineage>
        <taxon>Bacteria</taxon>
        <taxon>Pseudomonadati</taxon>
        <taxon>Thermodesulfobacteriota</taxon>
        <taxon>Desulfobulbia</taxon>
        <taxon>Desulfobulbales</taxon>
        <taxon>Desulfocapsaceae</taxon>
        <taxon>Desulfofustis</taxon>
    </lineage>
</organism>
<keyword evidence="3" id="KW-1185">Reference proteome</keyword>
<dbReference type="CDD" id="cd15777">
    <property type="entry name" value="CRBN_C_like"/>
    <property type="match status" value="1"/>
</dbReference>
<feature type="domain" description="CULT" evidence="1">
    <location>
        <begin position="42"/>
        <end position="142"/>
    </location>
</feature>
<name>A0A1M5WQ61_9BACT</name>
<dbReference type="PROSITE" id="PS51788">
    <property type="entry name" value="CULT"/>
    <property type="match status" value="1"/>
</dbReference>
<accession>A0A1M5WQ61</accession>
<dbReference type="Gene3D" id="2.170.150.20">
    <property type="entry name" value="Peptide methionine sulfoxide reductase"/>
    <property type="match status" value="1"/>
</dbReference>